<comment type="caution">
    <text evidence="1">The sequence shown here is derived from an EMBL/GenBank/DDBJ whole genome shotgun (WGS) entry which is preliminary data.</text>
</comment>
<dbReference type="AlphaFoldDB" id="A0A3D3R3T6"/>
<dbReference type="EMBL" id="DQAY01000059">
    <property type="protein sequence ID" value="HCO23419.1"/>
    <property type="molecule type" value="Genomic_DNA"/>
</dbReference>
<name>A0A3D3R3T6_9PLAN</name>
<proteinExistence type="predicted"/>
<protein>
    <submittedName>
        <fullName evidence="1">Uncharacterized protein</fullName>
    </submittedName>
</protein>
<gene>
    <name evidence="1" type="ORF">DIT97_10305</name>
</gene>
<organism evidence="1 2">
    <name type="scientific">Gimesia maris</name>
    <dbReference type="NCBI Taxonomy" id="122"/>
    <lineage>
        <taxon>Bacteria</taxon>
        <taxon>Pseudomonadati</taxon>
        <taxon>Planctomycetota</taxon>
        <taxon>Planctomycetia</taxon>
        <taxon>Planctomycetales</taxon>
        <taxon>Planctomycetaceae</taxon>
        <taxon>Gimesia</taxon>
    </lineage>
</organism>
<evidence type="ECO:0000313" key="1">
    <source>
        <dbReference type="EMBL" id="HCO23419.1"/>
    </source>
</evidence>
<sequence length="244" mass="27589">MPTVDEYLSELRINQPEWVCHQPEFTAETIRRFFSSRVVYYPGAGTDGRAIAIFNSTKSAYCFVHIDLTTTAQQVSDDLTAGPPQGCNGYTPVVSSEISARTFQKLLDLDMTHPVQDQVPALKSVFWTILERDQDRADEHGFEYLAFLHIQAEAVWACQNLWSQAEVNPFAVVLQDHAWGGNYASFGGEESPLYQAAQRTKHPDLLLVANNTKVWSDYQAVSERTHRVRAQNRLFLSNQTSSQK</sequence>
<dbReference type="Proteomes" id="UP000263642">
    <property type="component" value="Unassembled WGS sequence"/>
</dbReference>
<evidence type="ECO:0000313" key="2">
    <source>
        <dbReference type="Proteomes" id="UP000263642"/>
    </source>
</evidence>
<reference evidence="1 2" key="1">
    <citation type="journal article" date="2018" name="Nat. Biotechnol.">
        <title>A standardized bacterial taxonomy based on genome phylogeny substantially revises the tree of life.</title>
        <authorList>
            <person name="Parks D.H."/>
            <person name="Chuvochina M."/>
            <person name="Waite D.W."/>
            <person name="Rinke C."/>
            <person name="Skarshewski A."/>
            <person name="Chaumeil P.A."/>
            <person name="Hugenholtz P."/>
        </authorList>
    </citation>
    <scope>NUCLEOTIDE SEQUENCE [LARGE SCALE GENOMIC DNA]</scope>
    <source>
        <strain evidence="1">UBA9375</strain>
    </source>
</reference>
<accession>A0A3D3R3T6</accession>